<dbReference type="CDD" id="cd00838">
    <property type="entry name" value="MPP_superfamily"/>
    <property type="match status" value="1"/>
</dbReference>
<gene>
    <name evidence="3" type="ORF">LQG66_22575</name>
</gene>
<protein>
    <submittedName>
        <fullName evidence="3">Metallophosphatase family protein</fullName>
    </submittedName>
</protein>
<dbReference type="PIRSF" id="PIRSF000883">
    <property type="entry name" value="Pesterase_MJ0912"/>
    <property type="match status" value="1"/>
</dbReference>
<dbReference type="Gene3D" id="3.60.21.10">
    <property type="match status" value="1"/>
</dbReference>
<dbReference type="RefSeq" id="WP_231317873.1">
    <property type="nucleotide sequence ID" value="NZ_CP088156.1"/>
</dbReference>
<dbReference type="SUPFAM" id="SSF56300">
    <property type="entry name" value="Metallo-dependent phosphatases"/>
    <property type="match status" value="1"/>
</dbReference>
<dbReference type="InterPro" id="IPR029052">
    <property type="entry name" value="Metallo-depent_PP-like"/>
</dbReference>
<dbReference type="Proteomes" id="UP001431010">
    <property type="component" value="Chromosome"/>
</dbReference>
<organism evidence="3 4">
    <name type="scientific">Bradyrhizobium ontarionense</name>
    <dbReference type="NCBI Taxonomy" id="2898149"/>
    <lineage>
        <taxon>Bacteria</taxon>
        <taxon>Pseudomonadati</taxon>
        <taxon>Pseudomonadota</taxon>
        <taxon>Alphaproteobacteria</taxon>
        <taxon>Hyphomicrobiales</taxon>
        <taxon>Nitrobacteraceae</taxon>
        <taxon>Bradyrhizobium</taxon>
    </lineage>
</organism>
<feature type="domain" description="Calcineurin-like phosphoesterase" evidence="2">
    <location>
        <begin position="1"/>
        <end position="179"/>
    </location>
</feature>
<reference evidence="3" key="1">
    <citation type="journal article" date="2024" name="Antonie Van Leeuwenhoek">
        <title>Bradyrhizobium ontarionense sp. nov., a novel bacterial symbiont isolated from Aeschynomene indica (Indian jointvetch), harbours photosynthesis, nitrogen fixation and nitrous oxide (N2O) reductase genes.</title>
        <authorList>
            <person name="Bromfield E.S.P."/>
            <person name="Cloutier S."/>
        </authorList>
    </citation>
    <scope>NUCLEOTIDE SEQUENCE</scope>
    <source>
        <strain evidence="3">A19</strain>
    </source>
</reference>
<accession>A0ABY3R5I9</accession>
<dbReference type="InterPro" id="IPR011152">
    <property type="entry name" value="Pesterase_MJ0912"/>
</dbReference>
<keyword evidence="4" id="KW-1185">Reference proteome</keyword>
<dbReference type="InterPro" id="IPR050126">
    <property type="entry name" value="Ap4A_hydrolase"/>
</dbReference>
<dbReference type="EMBL" id="CP088156">
    <property type="protein sequence ID" value="UFZ02081.1"/>
    <property type="molecule type" value="Genomic_DNA"/>
</dbReference>
<proteinExistence type="inferred from homology"/>
<dbReference type="Pfam" id="PF12850">
    <property type="entry name" value="Metallophos_2"/>
    <property type="match status" value="1"/>
</dbReference>
<evidence type="ECO:0000256" key="1">
    <source>
        <dbReference type="ARBA" id="ARBA00008950"/>
    </source>
</evidence>
<sequence>MRFAAIADVHGNHLALEAVLADIRAQGVTEIVNLGDMASGPLDARRTMDALMALDAVHVRGNHDRWLVDRPPEKMGGWERPAIAQLEARHLDWLRTIPPTAVFRDQVFLCHATPEDDNVYWLESVAPDGAVTCAPLDAIEKIAAGIAQSLILCGHTHTARSVRLRDGRLIVNPGSVGSPGYSYNVPHPHVMEAGTPDARYAILELQPVGWSVSFRNVPYDHETMAALARANGDAEFASALATGWIR</sequence>
<evidence type="ECO:0000259" key="2">
    <source>
        <dbReference type="Pfam" id="PF12850"/>
    </source>
</evidence>
<evidence type="ECO:0000313" key="3">
    <source>
        <dbReference type="EMBL" id="UFZ02081.1"/>
    </source>
</evidence>
<comment type="similarity">
    <text evidence="1">Belongs to the metallophosphoesterase superfamily. YfcE family.</text>
</comment>
<name>A0ABY3R5I9_9BRAD</name>
<dbReference type="PANTHER" id="PTHR42850">
    <property type="entry name" value="METALLOPHOSPHOESTERASE"/>
    <property type="match status" value="1"/>
</dbReference>
<evidence type="ECO:0000313" key="4">
    <source>
        <dbReference type="Proteomes" id="UP001431010"/>
    </source>
</evidence>
<dbReference type="PANTHER" id="PTHR42850:SF2">
    <property type="entry name" value="BLL5683 PROTEIN"/>
    <property type="match status" value="1"/>
</dbReference>
<dbReference type="InterPro" id="IPR024654">
    <property type="entry name" value="Calcineurin-like_PHP_lpxH"/>
</dbReference>